<dbReference type="SUPFAM" id="SSF140959">
    <property type="entry name" value="Indolic compounds 2,3-dioxygenase-like"/>
    <property type="match status" value="1"/>
</dbReference>
<keyword evidence="2" id="KW-1185">Reference proteome</keyword>
<dbReference type="PANTHER" id="PTHR10138:SF0">
    <property type="entry name" value="TRYPTOPHAN 2,3-DIOXYGENASE"/>
    <property type="match status" value="1"/>
</dbReference>
<protein>
    <recommendedName>
        <fullName evidence="3">Tryptophan 2,3-dioxygenase</fullName>
    </recommendedName>
</protein>
<evidence type="ECO:0008006" key="3">
    <source>
        <dbReference type="Google" id="ProtNLM"/>
    </source>
</evidence>
<name>A0ABP9EJI9_9PSEU</name>
<proteinExistence type="predicted"/>
<dbReference type="Proteomes" id="UP001500457">
    <property type="component" value="Unassembled WGS sequence"/>
</dbReference>
<accession>A0ABP9EJI9</accession>
<sequence>MAESRPAHDRPHDRDLARRLDALRAGRLATPREALALGRLVTAETRRIGRHALPDPVLDALADTANRHRGRDRFLDAFLDAVLARHRDRFRNAEYLALPLLEEFLRDTAFSPERLSALLLADVVRHESRHPGAVEPALRRKRVRQAMRFLGTVERSPADDTPPRTLAGDWLELTVLPVSTEHDEYFFIRALQAHELVFTTLTGLLRSATDEVRAARPDEATALLRRAASVFERASLLFRLVATMRPAAFHSFRRFTEGASAIQSEAYKRFELACGEPDPARLDSEAFAGVPAVRAEARHHDNLARALVDGPRSEVLDAAAADLEQAHQRWKTTHHSLAARMLGDATGSGYTAGVPYLAAYRENRLMVVRDRAA</sequence>
<evidence type="ECO:0000313" key="2">
    <source>
        <dbReference type="Proteomes" id="UP001500457"/>
    </source>
</evidence>
<dbReference type="InterPro" id="IPR037217">
    <property type="entry name" value="Trp/Indoleamine_2_3_dOase-like"/>
</dbReference>
<dbReference type="Pfam" id="PF03301">
    <property type="entry name" value="Trp_dioxygenase"/>
    <property type="match status" value="1"/>
</dbReference>
<organism evidence="1 2">
    <name type="scientific">Actinomycetospora straminea</name>
    <dbReference type="NCBI Taxonomy" id="663607"/>
    <lineage>
        <taxon>Bacteria</taxon>
        <taxon>Bacillati</taxon>
        <taxon>Actinomycetota</taxon>
        <taxon>Actinomycetes</taxon>
        <taxon>Pseudonocardiales</taxon>
        <taxon>Pseudonocardiaceae</taxon>
        <taxon>Actinomycetospora</taxon>
    </lineage>
</organism>
<comment type="caution">
    <text evidence="1">The sequence shown here is derived from an EMBL/GenBank/DDBJ whole genome shotgun (WGS) entry which is preliminary data.</text>
</comment>
<gene>
    <name evidence="1" type="ORF">GCM10023203_32530</name>
</gene>
<evidence type="ECO:0000313" key="1">
    <source>
        <dbReference type="EMBL" id="GAA4879395.1"/>
    </source>
</evidence>
<dbReference type="Gene3D" id="1.20.58.480">
    <property type="match status" value="1"/>
</dbReference>
<dbReference type="RefSeq" id="WP_274232403.1">
    <property type="nucleotide sequence ID" value="NZ_BAABHQ010000008.1"/>
</dbReference>
<dbReference type="EMBL" id="BAABHQ010000008">
    <property type="protein sequence ID" value="GAA4879395.1"/>
    <property type="molecule type" value="Genomic_DNA"/>
</dbReference>
<dbReference type="PANTHER" id="PTHR10138">
    <property type="entry name" value="TRYPTOPHAN 2,3-DIOXYGENASE"/>
    <property type="match status" value="1"/>
</dbReference>
<reference evidence="2" key="1">
    <citation type="journal article" date="2019" name="Int. J. Syst. Evol. Microbiol.">
        <title>The Global Catalogue of Microorganisms (GCM) 10K type strain sequencing project: providing services to taxonomists for standard genome sequencing and annotation.</title>
        <authorList>
            <consortium name="The Broad Institute Genomics Platform"/>
            <consortium name="The Broad Institute Genome Sequencing Center for Infectious Disease"/>
            <person name="Wu L."/>
            <person name="Ma J."/>
        </authorList>
    </citation>
    <scope>NUCLEOTIDE SEQUENCE [LARGE SCALE GENOMIC DNA]</scope>
    <source>
        <strain evidence="2">JCM 17983</strain>
    </source>
</reference>
<dbReference type="InterPro" id="IPR004981">
    <property type="entry name" value="Trp_2_3_dOase"/>
</dbReference>